<name>A0A6J7A279_9ZZZZ</name>
<evidence type="ECO:0000256" key="1">
    <source>
        <dbReference type="ARBA" id="ARBA00007118"/>
    </source>
</evidence>
<sequence>MSSDLSADHVLRTTRAVRKRLDFDRPVPREVIRECLDIALQAPTGSNRQNWHFVVITDEAQRNAIGDLYRRAIGAAQADVRALTRIDPADADTYEAQTTRVNNSAHWFFDHVQRSPGMLIPCISGRIDGPWRMATASHVGSVIQAAWSFMLAARARNIGSVWTTVHLALEEEAAEILGIPYADVMQVALIPFGYVVGNPFKEAERESLDLVTHWDRW</sequence>
<dbReference type="InterPro" id="IPR029479">
    <property type="entry name" value="Nitroreductase"/>
</dbReference>
<dbReference type="SUPFAM" id="SSF55469">
    <property type="entry name" value="FMN-dependent nitroreductase-like"/>
    <property type="match status" value="1"/>
</dbReference>
<proteinExistence type="inferred from homology"/>
<dbReference type="EMBL" id="CAFABA010000035">
    <property type="protein sequence ID" value="CAB4827007.1"/>
    <property type="molecule type" value="Genomic_DNA"/>
</dbReference>
<dbReference type="PANTHER" id="PTHR43673">
    <property type="entry name" value="NAD(P)H NITROREDUCTASE YDGI-RELATED"/>
    <property type="match status" value="1"/>
</dbReference>
<dbReference type="Gene3D" id="3.40.109.10">
    <property type="entry name" value="NADH Oxidase"/>
    <property type="match status" value="1"/>
</dbReference>
<feature type="domain" description="Nitroreductase" evidence="3">
    <location>
        <begin position="12"/>
        <end position="194"/>
    </location>
</feature>
<protein>
    <submittedName>
        <fullName evidence="4">Unannotated protein</fullName>
    </submittedName>
</protein>
<dbReference type="GO" id="GO:0016491">
    <property type="term" value="F:oxidoreductase activity"/>
    <property type="evidence" value="ECO:0007669"/>
    <property type="project" value="UniProtKB-KW"/>
</dbReference>
<dbReference type="AlphaFoldDB" id="A0A6J7A279"/>
<dbReference type="Pfam" id="PF00881">
    <property type="entry name" value="Nitroreductase"/>
    <property type="match status" value="1"/>
</dbReference>
<organism evidence="4">
    <name type="scientific">freshwater metagenome</name>
    <dbReference type="NCBI Taxonomy" id="449393"/>
    <lineage>
        <taxon>unclassified sequences</taxon>
        <taxon>metagenomes</taxon>
        <taxon>ecological metagenomes</taxon>
    </lineage>
</organism>
<evidence type="ECO:0000313" key="4">
    <source>
        <dbReference type="EMBL" id="CAB4827007.1"/>
    </source>
</evidence>
<dbReference type="PANTHER" id="PTHR43673:SF10">
    <property type="entry name" value="NADH DEHYDROGENASE_NAD(P)H NITROREDUCTASE XCC3605-RELATED"/>
    <property type="match status" value="1"/>
</dbReference>
<gene>
    <name evidence="4" type="ORF">UFOPK3139_01098</name>
</gene>
<dbReference type="InterPro" id="IPR000415">
    <property type="entry name" value="Nitroreductase-like"/>
</dbReference>
<accession>A0A6J7A279</accession>
<keyword evidence="2" id="KW-0560">Oxidoreductase</keyword>
<dbReference type="CDD" id="cd02062">
    <property type="entry name" value="Nitro_FMN_reductase"/>
    <property type="match status" value="1"/>
</dbReference>
<reference evidence="4" key="1">
    <citation type="submission" date="2020-05" db="EMBL/GenBank/DDBJ databases">
        <authorList>
            <person name="Chiriac C."/>
            <person name="Salcher M."/>
            <person name="Ghai R."/>
            <person name="Kavagutti S V."/>
        </authorList>
    </citation>
    <scope>NUCLEOTIDE SEQUENCE</scope>
</reference>
<comment type="similarity">
    <text evidence="1">Belongs to the nitroreductase family.</text>
</comment>
<evidence type="ECO:0000256" key="2">
    <source>
        <dbReference type="ARBA" id="ARBA00023002"/>
    </source>
</evidence>
<evidence type="ECO:0000259" key="3">
    <source>
        <dbReference type="Pfam" id="PF00881"/>
    </source>
</evidence>